<organism evidence="1 2">
    <name type="scientific">Toxoplasma gondii GAB2-2007-GAL-DOM2</name>
    <dbReference type="NCBI Taxonomy" id="1130820"/>
    <lineage>
        <taxon>Eukaryota</taxon>
        <taxon>Sar</taxon>
        <taxon>Alveolata</taxon>
        <taxon>Apicomplexa</taxon>
        <taxon>Conoidasida</taxon>
        <taxon>Coccidia</taxon>
        <taxon>Eucoccidiorida</taxon>
        <taxon>Eimeriorina</taxon>
        <taxon>Sarcocystidae</taxon>
        <taxon>Toxoplasma</taxon>
    </lineage>
</organism>
<proteinExistence type="predicted"/>
<dbReference type="Proteomes" id="UP000028837">
    <property type="component" value="Unassembled WGS sequence"/>
</dbReference>
<keyword evidence="1" id="KW-0863">Zinc-finger</keyword>
<dbReference type="OrthoDB" id="10319985at2759"/>
<keyword evidence="1" id="KW-0862">Zinc</keyword>
<evidence type="ECO:0000313" key="2">
    <source>
        <dbReference type="Proteomes" id="UP000028837"/>
    </source>
</evidence>
<dbReference type="VEuPathDB" id="ToxoDB:TGDOM2_268360"/>
<gene>
    <name evidence="1" type="ORF">TGDOM2_268360</name>
</gene>
<dbReference type="EMBL" id="AHZU02000873">
    <property type="protein sequence ID" value="KFG39127.1"/>
    <property type="molecule type" value="Genomic_DNA"/>
</dbReference>
<accession>A0A086K409</accession>
<protein>
    <submittedName>
        <fullName evidence="1">RING-type zinc-finger, LisH dimerization motif protein</fullName>
    </submittedName>
</protein>
<comment type="caution">
    <text evidence="1">The sequence shown here is derived from an EMBL/GenBank/DDBJ whole genome shotgun (WGS) entry which is preliminary data.</text>
</comment>
<dbReference type="GO" id="GO:0008270">
    <property type="term" value="F:zinc ion binding"/>
    <property type="evidence" value="ECO:0007669"/>
    <property type="project" value="UniProtKB-KW"/>
</dbReference>
<keyword evidence="1" id="KW-0479">Metal-binding</keyword>
<sequence length="478" mass="52689">MRRRLRGISPKSPHEADLPHLELDQSGILSWFCAPIRPWIDTDESTSMGSIPSAPPNLNYSKSCRNTSHPFLQVVPHSGDVSVSVSVDDGQLTFCEAAHVKDSNNTRALRKTDVSSISNVQRFRSPTENVISPHSGPRTATEGVLTNTNGTYMHAEKSPQSFSPADTNRVSCRLADLFWWHCGVTSLSGEESFHEFCCGTEEKSERHKRSDEWKSTTLTKTSSASYVFVDSTNKPDQGVFLPIDRLSKQAIKCKPPSTLSLESVRASATPVRKECSDPIDEESNIFPLCASCSGATKVKLEILRAPSISQVLKWYLKASSRIANGRVRLCRCTGVKHGHGQVDLLNYPTLGDWQMSLLRELSDWQDVSLASEGTEYFANTHAEYGEADADVISLPMGASSANSKQKPECSVFAREPPVRLPACGHVVSEEAFHSCVKEAMKEKTNMVFSSGAQWRVQCPLCTCRQLVGAPLLSRLYMS</sequence>
<dbReference type="AlphaFoldDB" id="A0A086K409"/>
<name>A0A086K409_TOXGO</name>
<reference evidence="1 2" key="1">
    <citation type="submission" date="2014-02" db="EMBL/GenBank/DDBJ databases">
        <authorList>
            <person name="Sibley D."/>
            <person name="Venepally P."/>
            <person name="Karamycheva S."/>
            <person name="Hadjithomas M."/>
            <person name="Khan A."/>
            <person name="Brunk B."/>
            <person name="Roos D."/>
            <person name="Caler E."/>
            <person name="Lorenzi H."/>
        </authorList>
    </citation>
    <scope>NUCLEOTIDE SEQUENCE [LARGE SCALE GENOMIC DNA]</scope>
    <source>
        <strain evidence="1 2">GAB2-2007-GAL-DOM2</strain>
    </source>
</reference>
<evidence type="ECO:0000313" key="1">
    <source>
        <dbReference type="EMBL" id="KFG39127.1"/>
    </source>
</evidence>